<dbReference type="Gene3D" id="1.25.40.20">
    <property type="entry name" value="Ankyrin repeat-containing domain"/>
    <property type="match status" value="1"/>
</dbReference>
<feature type="repeat" description="ANK" evidence="3">
    <location>
        <begin position="428"/>
        <end position="460"/>
    </location>
</feature>
<proteinExistence type="predicted"/>
<dbReference type="SMART" id="SM00248">
    <property type="entry name" value="ANK"/>
    <property type="match status" value="5"/>
</dbReference>
<evidence type="ECO:0000256" key="3">
    <source>
        <dbReference type="PROSITE-ProRule" id="PRU00023"/>
    </source>
</evidence>
<evidence type="ECO:0000256" key="4">
    <source>
        <dbReference type="SAM" id="MobiDB-lite"/>
    </source>
</evidence>
<dbReference type="InterPro" id="IPR051637">
    <property type="entry name" value="Ank_repeat_dom-contain_49"/>
</dbReference>
<reference evidence="6" key="1">
    <citation type="submission" date="2021-01" db="EMBL/GenBank/DDBJ databases">
        <authorList>
            <person name="Corre E."/>
            <person name="Pelletier E."/>
            <person name="Niang G."/>
            <person name="Scheremetjew M."/>
            <person name="Finn R."/>
            <person name="Kale V."/>
            <person name="Holt S."/>
            <person name="Cochrane G."/>
            <person name="Meng A."/>
            <person name="Brown T."/>
            <person name="Cohen L."/>
        </authorList>
    </citation>
    <scope>NUCLEOTIDE SEQUENCE</scope>
    <source>
        <strain evidence="6">MM31A-1</strain>
    </source>
</reference>
<organism evidence="6">
    <name type="scientific">Chaetoceros debilis</name>
    <dbReference type="NCBI Taxonomy" id="122233"/>
    <lineage>
        <taxon>Eukaryota</taxon>
        <taxon>Sar</taxon>
        <taxon>Stramenopiles</taxon>
        <taxon>Ochrophyta</taxon>
        <taxon>Bacillariophyta</taxon>
        <taxon>Coscinodiscophyceae</taxon>
        <taxon>Chaetocerotophycidae</taxon>
        <taxon>Chaetocerotales</taxon>
        <taxon>Chaetocerotaceae</taxon>
        <taxon>Chaetoceros</taxon>
    </lineage>
</organism>
<dbReference type="Pfam" id="PF12796">
    <property type="entry name" value="Ank_2"/>
    <property type="match status" value="1"/>
</dbReference>
<evidence type="ECO:0000256" key="2">
    <source>
        <dbReference type="ARBA" id="ARBA00023043"/>
    </source>
</evidence>
<dbReference type="GO" id="GO:0003676">
    <property type="term" value="F:nucleic acid binding"/>
    <property type="evidence" value="ECO:0007669"/>
    <property type="project" value="InterPro"/>
</dbReference>
<feature type="region of interest" description="Disordered" evidence="4">
    <location>
        <begin position="47"/>
        <end position="84"/>
    </location>
</feature>
<accession>A0A7S3PXD8</accession>
<protein>
    <submittedName>
        <fullName evidence="6">Uncharacterized protein</fullName>
    </submittedName>
</protein>
<keyword evidence="2 3" id="KW-0040">ANK repeat</keyword>
<keyword evidence="1" id="KW-0677">Repeat</keyword>
<dbReference type="PROSITE" id="PS50088">
    <property type="entry name" value="ANK_REPEAT"/>
    <property type="match status" value="1"/>
</dbReference>
<dbReference type="SMART" id="SM00733">
    <property type="entry name" value="Mterf"/>
    <property type="match status" value="2"/>
</dbReference>
<dbReference type="SUPFAM" id="SSF48403">
    <property type="entry name" value="Ankyrin repeat"/>
    <property type="match status" value="1"/>
</dbReference>
<keyword evidence="5" id="KW-0732">Signal</keyword>
<gene>
    <name evidence="6" type="ORF">CDEB00056_LOCUS3657</name>
</gene>
<dbReference type="InterPro" id="IPR003690">
    <property type="entry name" value="MTERF"/>
</dbReference>
<feature type="compositionally biased region" description="Basic and acidic residues" evidence="4">
    <location>
        <begin position="55"/>
        <end position="80"/>
    </location>
</feature>
<dbReference type="EMBL" id="HBIO01005217">
    <property type="protein sequence ID" value="CAE0458816.1"/>
    <property type="molecule type" value="Transcribed_RNA"/>
</dbReference>
<dbReference type="PANTHER" id="PTHR24180:SF57">
    <property type="entry name" value="ANKYRIN REPEAT DOMAIN-CONTAINING PROTEIN 39"/>
    <property type="match status" value="1"/>
</dbReference>
<evidence type="ECO:0000256" key="1">
    <source>
        <dbReference type="ARBA" id="ARBA00022737"/>
    </source>
</evidence>
<feature type="signal peptide" evidence="5">
    <location>
        <begin position="1"/>
        <end position="19"/>
    </location>
</feature>
<sequence>MKFGASLVVLLISSPLAESFSVESLPASTSIIDHKCRGPSHFSKSDRSASSCLAHAEKDASPDTSNKETVIDRRPHEQRVKRPRKARRLNHSFMHLYRHDSSRFDDEKIAPSSKSMTSPRIYLKEYAGFMDHEIDTMSESFPPLLDLDVKRHLRPKLRFLKYTLQGLAADSNLTSESKGPLILSKIAKRVPPQYFGSRMEKVVAPKHAFLMHMGLPHGKALLDNDAELFRDFLLSCRRTKTFAALCNEWRRAYGKCEDEGYQHLLMEEGIEIIPSDRPNELITPKKIDAFDGLFARGILAASRNDMDPQNQHLQHMNVTASQMIYLLTKHGSNPLERDVRDISLLHWSAGAGELGSLRQLIAALPGGMEEAVRLRADRDGASILHWAAAGSEAKAFGCGGHINVCKYLMENCGGPSAQKEVVNGLTKDGNSILMWAAWSGSLDVVKLVVRHRADPLVKNRNGCTVAHWACSGGNLELCKYLEEVMDLDFTEGNNAGNTPLSHAIAYGRLDVAQWLREDIKVEDDGRARALAESLYNFDSVSEGDERKKAFDLFNTEWYDE</sequence>
<feature type="chain" id="PRO_5030743660" evidence="5">
    <location>
        <begin position="20"/>
        <end position="560"/>
    </location>
</feature>
<name>A0A7S3PXD8_9STRA</name>
<dbReference type="AlphaFoldDB" id="A0A7S3PXD8"/>
<evidence type="ECO:0000313" key="6">
    <source>
        <dbReference type="EMBL" id="CAE0458816.1"/>
    </source>
</evidence>
<dbReference type="InterPro" id="IPR002110">
    <property type="entry name" value="Ankyrin_rpt"/>
</dbReference>
<evidence type="ECO:0000256" key="5">
    <source>
        <dbReference type="SAM" id="SignalP"/>
    </source>
</evidence>
<dbReference type="InterPro" id="IPR036770">
    <property type="entry name" value="Ankyrin_rpt-contain_sf"/>
</dbReference>
<dbReference type="PANTHER" id="PTHR24180">
    <property type="entry name" value="CYCLIN-DEPENDENT KINASE INHIBITOR 2C-RELATED"/>
    <property type="match status" value="1"/>
</dbReference>